<dbReference type="Proteomes" id="UP000187185">
    <property type="component" value="Chromosome"/>
</dbReference>
<dbReference type="OrthoDB" id="5125261at2"/>
<name>A0A1P8U5F4_9MICO</name>
<proteinExistence type="predicted"/>
<dbReference type="EMBL" id="CP018762">
    <property type="protein sequence ID" value="APZ33336.1"/>
    <property type="molecule type" value="Genomic_DNA"/>
</dbReference>
<dbReference type="AlphaFoldDB" id="A0A1P8U5F4"/>
<keyword evidence="2" id="KW-1185">Reference proteome</keyword>
<sequence>MDRNPRGDKLQPGPADSAADQWIRVLAHRRKDAPATVASVIERFDAAGVTPNQVASHLEDGGDRLYAAASSGGADWAVEFGGERAVALLAAEVSTLMSHLVARAASVRSVCIGALLDEYSAVTVASAIGVARQKVYELARPSVDPDYLKTTPWRNHE</sequence>
<evidence type="ECO:0000313" key="1">
    <source>
        <dbReference type="EMBL" id="APZ33336.1"/>
    </source>
</evidence>
<dbReference type="RefSeq" id="WP_076689097.1">
    <property type="nucleotide sequence ID" value="NZ_CP018762.1"/>
</dbReference>
<dbReference type="KEGG" id="maur:BOH66_02830"/>
<accession>A0A1P8U5F4</accession>
<organism evidence="1 2">
    <name type="scientific">Microbacterium aurum</name>
    <dbReference type="NCBI Taxonomy" id="36805"/>
    <lineage>
        <taxon>Bacteria</taxon>
        <taxon>Bacillati</taxon>
        <taxon>Actinomycetota</taxon>
        <taxon>Actinomycetes</taxon>
        <taxon>Micrococcales</taxon>
        <taxon>Microbacteriaceae</taxon>
        <taxon>Microbacterium</taxon>
    </lineage>
</organism>
<evidence type="ECO:0000313" key="2">
    <source>
        <dbReference type="Proteomes" id="UP000187185"/>
    </source>
</evidence>
<protein>
    <submittedName>
        <fullName evidence="1">Uncharacterized protein</fullName>
    </submittedName>
</protein>
<reference evidence="1 2" key="1">
    <citation type="submission" date="2016-12" db="EMBL/GenBank/DDBJ databases">
        <title>Complete genome sequence of Microbacterium aurum KACC 15219.</title>
        <authorList>
            <person name="Jung Y."/>
            <person name="Shin J.-H."/>
            <person name="Lee Y.-J."/>
            <person name="Yi H."/>
            <person name="Bahn Y.-S."/>
            <person name="Kim J.F."/>
            <person name="Lee D.-W."/>
        </authorList>
    </citation>
    <scope>NUCLEOTIDE SEQUENCE [LARGE SCALE GENOMIC DNA]</scope>
    <source>
        <strain evidence="1 2">KACC 15219</strain>
    </source>
</reference>
<dbReference type="STRING" id="36805.BOH66_02830"/>
<gene>
    <name evidence="1" type="ORF">BOH66_02830</name>
</gene>